<feature type="region of interest" description="Disordered" evidence="2">
    <location>
        <begin position="501"/>
        <end position="536"/>
    </location>
</feature>
<dbReference type="EMBL" id="JAULSV010000004">
    <property type="protein sequence ID" value="KAK0645373.1"/>
    <property type="molecule type" value="Genomic_DNA"/>
</dbReference>
<keyword evidence="4" id="KW-1185">Reference proteome</keyword>
<comment type="caution">
    <text evidence="3">The sequence shown here is derived from an EMBL/GenBank/DDBJ whole genome shotgun (WGS) entry which is preliminary data.</text>
</comment>
<organism evidence="3 4">
    <name type="scientific">Cercophora newfieldiana</name>
    <dbReference type="NCBI Taxonomy" id="92897"/>
    <lineage>
        <taxon>Eukaryota</taxon>
        <taxon>Fungi</taxon>
        <taxon>Dikarya</taxon>
        <taxon>Ascomycota</taxon>
        <taxon>Pezizomycotina</taxon>
        <taxon>Sordariomycetes</taxon>
        <taxon>Sordariomycetidae</taxon>
        <taxon>Sordariales</taxon>
        <taxon>Lasiosphaeriaceae</taxon>
        <taxon>Cercophora</taxon>
    </lineage>
</organism>
<feature type="compositionally biased region" description="Low complexity" evidence="2">
    <location>
        <begin position="825"/>
        <end position="845"/>
    </location>
</feature>
<evidence type="ECO:0000313" key="4">
    <source>
        <dbReference type="Proteomes" id="UP001174936"/>
    </source>
</evidence>
<keyword evidence="1" id="KW-0175">Coiled coil</keyword>
<feature type="region of interest" description="Disordered" evidence="2">
    <location>
        <begin position="615"/>
        <end position="896"/>
    </location>
</feature>
<name>A0AA39Y3J5_9PEZI</name>
<feature type="compositionally biased region" description="Polar residues" evidence="2">
    <location>
        <begin position="854"/>
        <end position="893"/>
    </location>
</feature>
<feature type="compositionally biased region" description="Low complexity" evidence="2">
    <location>
        <begin position="746"/>
        <end position="759"/>
    </location>
</feature>
<feature type="compositionally biased region" description="Polar residues" evidence="2">
    <location>
        <begin position="726"/>
        <end position="745"/>
    </location>
</feature>
<sequence>MAEAIQIGEVVKFAELAWRLYELGWSDDFRADVQYRQFGQDVRYLAQSLERLENVINQARLEFQNHGEVLPDTLGWDRHSLVEIIGDYHSTLCDCKLLLQENQSYNATTGPGGNIYWNLFVQPRVQSLRQRILLHNSKIEHVLQPFKIDLTLRIHNALARSMEALHQQMQAMHHDVQTLLQNQQALMNAFDPNLLATPEGSGESEIHQVPIPDFVLAGLEELYWNHPSSGNGGFVAPPLRDIADAFVRSFEASTRTYDVDDFNWEPSEDQYLNLLTCQFLMAKMLESDEYLHAHELSHWPSYVQNLQRELSDECLRVAQSMAVPQISDETPLIPIWPVEEAPAPLDDVVIQRPMELLLDMELETDTEHRWRKITLYRLLESQDKKFRLVITAGYLGQPASQTIPVNIDMSIASLVPQYATPDGAQPLVLILNDGRDHMHRLAFRDKGELYLFQQALTGYEVVDSYMKYQLQVIFVMGNGQMVKENASLQLWWPRRIEGDRITSSSSDSGSTRRASNSTGSSGGNVPEHQRSLSTPDLEQRMRRMSLNSLSGDPVMSGARNSNGRPAASTTSPSSPIPISSSTRNQANGLGGVNYLNAQINQSPTSRHMPARTFSTASIPAGQSSLNSQIGQTSTRDRAAQPERSSPEGTNGVASVLNGQRRQSSTANRATPARQKSQRSQPMAPNLATSPASRYPNAQINQLSTSNHTASRGTPPTSQGPAPGIFATSSYLSAQINQPSMQTPRRASSSSSLGSNAAPAPSNPPISRGGPNIPLRTTSQASRPPPNGNTSGVPPSPTAANPRHNSYSEHWSPRSTLPPVDEDTIPATASPTTFTPTNPFPFSASPSPYPFQPSGHPSSRPPTASLFSTASRTSQRTVSIASRATTAPTGTLHTRPTPPLLVLFTQTLPPAQPQPHLLPSSTTKTNNIVAITLDSPTQIDYTACKCASSPLSCPVSSLKHQSNSPLTVARVPTLDVLPLSDPRRSERGSLSQRGVIRVSICFQSMDERREFSGTSCTCSKKTEGQLLQCLLREHGGRLGITKEMHRRAEVQWQRMRFDNLRDVVGVGE</sequence>
<evidence type="ECO:0000256" key="2">
    <source>
        <dbReference type="SAM" id="MobiDB-lite"/>
    </source>
</evidence>
<gene>
    <name evidence="3" type="ORF">B0T16DRAFT_411086</name>
</gene>
<accession>A0AA39Y3J5</accession>
<dbReference type="AlphaFoldDB" id="A0AA39Y3J5"/>
<protein>
    <submittedName>
        <fullName evidence="3">Uncharacterized protein</fullName>
    </submittedName>
</protein>
<evidence type="ECO:0000313" key="3">
    <source>
        <dbReference type="EMBL" id="KAK0645373.1"/>
    </source>
</evidence>
<reference evidence="3" key="1">
    <citation type="submission" date="2023-06" db="EMBL/GenBank/DDBJ databases">
        <title>Genome-scale phylogeny and comparative genomics of the fungal order Sordariales.</title>
        <authorList>
            <consortium name="Lawrence Berkeley National Laboratory"/>
            <person name="Hensen N."/>
            <person name="Bonometti L."/>
            <person name="Westerberg I."/>
            <person name="Brannstrom I.O."/>
            <person name="Guillou S."/>
            <person name="Cros-Aarteil S."/>
            <person name="Calhoun S."/>
            <person name="Haridas S."/>
            <person name="Kuo A."/>
            <person name="Mondo S."/>
            <person name="Pangilinan J."/>
            <person name="Riley R."/>
            <person name="Labutti K."/>
            <person name="Andreopoulos B."/>
            <person name="Lipzen A."/>
            <person name="Chen C."/>
            <person name="Yanf M."/>
            <person name="Daum C."/>
            <person name="Ng V."/>
            <person name="Clum A."/>
            <person name="Steindorff A."/>
            <person name="Ohm R."/>
            <person name="Martin F."/>
            <person name="Silar P."/>
            <person name="Natvig D."/>
            <person name="Lalanne C."/>
            <person name="Gautier V."/>
            <person name="Ament-Velasquez S.L."/>
            <person name="Kruys A."/>
            <person name="Hutchinson M.I."/>
            <person name="Powell A.J."/>
            <person name="Barry K."/>
            <person name="Miller A.N."/>
            <person name="Grigoriev I.V."/>
            <person name="Debuchy R."/>
            <person name="Gladieux P."/>
            <person name="Thoren M.H."/>
            <person name="Johannesson H."/>
        </authorList>
    </citation>
    <scope>NUCLEOTIDE SEQUENCE</scope>
    <source>
        <strain evidence="3">SMH2532-1</strain>
    </source>
</reference>
<feature type="region of interest" description="Disordered" evidence="2">
    <location>
        <begin position="548"/>
        <end position="589"/>
    </location>
</feature>
<feature type="compositionally biased region" description="Low complexity" evidence="2">
    <location>
        <begin position="568"/>
        <end position="582"/>
    </location>
</feature>
<dbReference type="Proteomes" id="UP001174936">
    <property type="component" value="Unassembled WGS sequence"/>
</dbReference>
<evidence type="ECO:0000256" key="1">
    <source>
        <dbReference type="SAM" id="Coils"/>
    </source>
</evidence>
<feature type="compositionally biased region" description="Polar residues" evidence="2">
    <location>
        <begin position="802"/>
        <end position="814"/>
    </location>
</feature>
<proteinExistence type="predicted"/>
<feature type="compositionally biased region" description="Polar residues" evidence="2">
    <location>
        <begin position="774"/>
        <end position="792"/>
    </location>
</feature>
<feature type="compositionally biased region" description="Polar residues" evidence="2">
    <location>
        <begin position="615"/>
        <end position="633"/>
    </location>
</feature>
<feature type="coiled-coil region" evidence="1">
    <location>
        <begin position="42"/>
        <end position="69"/>
    </location>
</feature>
<feature type="compositionally biased region" description="Low complexity" evidence="2">
    <location>
        <begin position="503"/>
        <end position="517"/>
    </location>
</feature>
<feature type="compositionally biased region" description="Polar residues" evidence="2">
    <location>
        <begin position="642"/>
        <end position="719"/>
    </location>
</feature>